<proteinExistence type="predicted"/>
<name>A0A382UFC1_9ZZZZ</name>
<evidence type="ECO:0000313" key="1">
    <source>
        <dbReference type="EMBL" id="SVD32963.1"/>
    </source>
</evidence>
<gene>
    <name evidence="1" type="ORF">METZ01_LOCUS385817</name>
</gene>
<accession>A0A382UFC1</accession>
<protein>
    <submittedName>
        <fullName evidence="1">Uncharacterized protein</fullName>
    </submittedName>
</protein>
<feature type="non-terminal residue" evidence="1">
    <location>
        <position position="34"/>
    </location>
</feature>
<reference evidence="1" key="1">
    <citation type="submission" date="2018-05" db="EMBL/GenBank/DDBJ databases">
        <authorList>
            <person name="Lanie J.A."/>
            <person name="Ng W.-L."/>
            <person name="Kazmierczak K.M."/>
            <person name="Andrzejewski T.M."/>
            <person name="Davidsen T.M."/>
            <person name="Wayne K.J."/>
            <person name="Tettelin H."/>
            <person name="Glass J.I."/>
            <person name="Rusch D."/>
            <person name="Podicherti R."/>
            <person name="Tsui H.-C.T."/>
            <person name="Winkler M.E."/>
        </authorList>
    </citation>
    <scope>NUCLEOTIDE SEQUENCE</scope>
</reference>
<dbReference type="EMBL" id="UINC01143818">
    <property type="protein sequence ID" value="SVD32963.1"/>
    <property type="molecule type" value="Genomic_DNA"/>
</dbReference>
<organism evidence="1">
    <name type="scientific">marine metagenome</name>
    <dbReference type="NCBI Taxonomy" id="408172"/>
    <lineage>
        <taxon>unclassified sequences</taxon>
        <taxon>metagenomes</taxon>
        <taxon>ecological metagenomes</taxon>
    </lineage>
</organism>
<dbReference type="AlphaFoldDB" id="A0A382UFC1"/>
<sequence length="34" mass="3828">MNRRQFIQSTAALGSFPLLAAPDKLRHRTLTLGF</sequence>